<evidence type="ECO:0000256" key="1">
    <source>
        <dbReference type="SAM" id="MobiDB-lite"/>
    </source>
</evidence>
<gene>
    <name evidence="4" type="primary">LOC112282864</name>
    <name evidence="3" type="ORF">PHYPA_007373</name>
</gene>
<dbReference type="EMBL" id="ABEU02000005">
    <property type="protein sequence ID" value="PNR53698.1"/>
    <property type="molecule type" value="Genomic_DNA"/>
</dbReference>
<proteinExistence type="predicted"/>
<dbReference type="PaxDb" id="3218-PP1S186_62V6.1"/>
<accession>A0A2K1KIU9</accession>
<dbReference type="EnsemblPlants" id="Pp3c5_7600V3.3">
    <property type="protein sequence ID" value="Pp3c5_7600V3.3"/>
    <property type="gene ID" value="Pp3c5_7600"/>
</dbReference>
<keyword evidence="2" id="KW-0472">Membrane</keyword>
<organism evidence="3">
    <name type="scientific">Physcomitrium patens</name>
    <name type="common">Spreading-leaved earth moss</name>
    <name type="synonym">Physcomitrella patens</name>
    <dbReference type="NCBI Taxonomy" id="3218"/>
    <lineage>
        <taxon>Eukaryota</taxon>
        <taxon>Viridiplantae</taxon>
        <taxon>Streptophyta</taxon>
        <taxon>Embryophyta</taxon>
        <taxon>Bryophyta</taxon>
        <taxon>Bryophytina</taxon>
        <taxon>Bryopsida</taxon>
        <taxon>Funariidae</taxon>
        <taxon>Funariales</taxon>
        <taxon>Funariaceae</taxon>
        <taxon>Physcomitrium</taxon>
    </lineage>
</organism>
<reference evidence="3 5" key="2">
    <citation type="journal article" date="2018" name="Plant J.">
        <title>The Physcomitrella patens chromosome-scale assembly reveals moss genome structure and evolution.</title>
        <authorList>
            <person name="Lang D."/>
            <person name="Ullrich K.K."/>
            <person name="Murat F."/>
            <person name="Fuchs J."/>
            <person name="Jenkins J."/>
            <person name="Haas F.B."/>
            <person name="Piednoel M."/>
            <person name="Gundlach H."/>
            <person name="Van Bel M."/>
            <person name="Meyberg R."/>
            <person name="Vives C."/>
            <person name="Morata J."/>
            <person name="Symeonidi A."/>
            <person name="Hiss M."/>
            <person name="Muchero W."/>
            <person name="Kamisugi Y."/>
            <person name="Saleh O."/>
            <person name="Blanc G."/>
            <person name="Decker E.L."/>
            <person name="van Gessel N."/>
            <person name="Grimwood J."/>
            <person name="Hayes R.D."/>
            <person name="Graham S.W."/>
            <person name="Gunter L.E."/>
            <person name="McDaniel S.F."/>
            <person name="Hoernstein S.N.W."/>
            <person name="Larsson A."/>
            <person name="Li F.W."/>
            <person name="Perroud P.F."/>
            <person name="Phillips J."/>
            <person name="Ranjan P."/>
            <person name="Rokshar D.S."/>
            <person name="Rothfels C.J."/>
            <person name="Schneider L."/>
            <person name="Shu S."/>
            <person name="Stevenson D.W."/>
            <person name="Thummler F."/>
            <person name="Tillich M."/>
            <person name="Villarreal Aguilar J.C."/>
            <person name="Widiez T."/>
            <person name="Wong G.K."/>
            <person name="Wymore A."/>
            <person name="Zhang Y."/>
            <person name="Zimmer A.D."/>
            <person name="Quatrano R.S."/>
            <person name="Mayer K.F.X."/>
            <person name="Goodstein D."/>
            <person name="Casacuberta J.M."/>
            <person name="Vandepoele K."/>
            <person name="Reski R."/>
            <person name="Cuming A.C."/>
            <person name="Tuskan G.A."/>
            <person name="Maumus F."/>
            <person name="Salse J."/>
            <person name="Schmutz J."/>
            <person name="Rensing S.A."/>
        </authorList>
    </citation>
    <scope>NUCLEOTIDE SEQUENCE [LARGE SCALE GENOMIC DNA]</scope>
    <source>
        <strain evidence="4 5">cv. Gransden 2004</strain>
    </source>
</reference>
<evidence type="ECO:0000313" key="5">
    <source>
        <dbReference type="Proteomes" id="UP000006727"/>
    </source>
</evidence>
<keyword evidence="2" id="KW-0812">Transmembrane</keyword>
<name>A0A2K1KIU9_PHYPA</name>
<keyword evidence="5" id="KW-1185">Reference proteome</keyword>
<evidence type="ECO:0000313" key="4">
    <source>
        <dbReference type="EnsemblPlants" id="Pp3c5_7600V3.1"/>
    </source>
</evidence>
<dbReference type="Proteomes" id="UP000006727">
    <property type="component" value="Chromosome 5"/>
</dbReference>
<dbReference type="GeneID" id="112282864"/>
<feature type="region of interest" description="Disordered" evidence="1">
    <location>
        <begin position="257"/>
        <end position="295"/>
    </location>
</feature>
<dbReference type="PANTHER" id="PTHR36785:SF1">
    <property type="entry name" value="OS05G0502500 PROTEIN"/>
    <property type="match status" value="1"/>
</dbReference>
<feature type="transmembrane region" description="Helical" evidence="2">
    <location>
        <begin position="181"/>
        <end position="200"/>
    </location>
</feature>
<dbReference type="Gramene" id="Pp3c5_7600V3.3">
    <property type="protein sequence ID" value="Pp3c5_7600V3.3"/>
    <property type="gene ID" value="Pp3c5_7600"/>
</dbReference>
<dbReference type="EnsemblPlants" id="Pp3c5_7600V3.4">
    <property type="protein sequence ID" value="Pp3c5_7600V3.4"/>
    <property type="gene ID" value="Pp3c5_7600"/>
</dbReference>
<protein>
    <submittedName>
        <fullName evidence="3 4">Uncharacterized protein</fullName>
    </submittedName>
</protein>
<reference evidence="3 5" key="1">
    <citation type="journal article" date="2008" name="Science">
        <title>The Physcomitrella genome reveals evolutionary insights into the conquest of land by plants.</title>
        <authorList>
            <person name="Rensing S."/>
            <person name="Lang D."/>
            <person name="Zimmer A."/>
            <person name="Terry A."/>
            <person name="Salamov A."/>
            <person name="Shapiro H."/>
            <person name="Nishiyama T."/>
            <person name="Perroud P.-F."/>
            <person name="Lindquist E."/>
            <person name="Kamisugi Y."/>
            <person name="Tanahashi T."/>
            <person name="Sakakibara K."/>
            <person name="Fujita T."/>
            <person name="Oishi K."/>
            <person name="Shin-I T."/>
            <person name="Kuroki Y."/>
            <person name="Toyoda A."/>
            <person name="Suzuki Y."/>
            <person name="Hashimoto A."/>
            <person name="Yamaguchi K."/>
            <person name="Sugano A."/>
            <person name="Kohara Y."/>
            <person name="Fujiyama A."/>
            <person name="Anterola A."/>
            <person name="Aoki S."/>
            <person name="Ashton N."/>
            <person name="Barbazuk W.B."/>
            <person name="Barker E."/>
            <person name="Bennetzen J."/>
            <person name="Bezanilla M."/>
            <person name="Blankenship R."/>
            <person name="Cho S.H."/>
            <person name="Dutcher S."/>
            <person name="Estelle M."/>
            <person name="Fawcett J.A."/>
            <person name="Gundlach H."/>
            <person name="Hanada K."/>
            <person name="Heyl A."/>
            <person name="Hicks K.A."/>
            <person name="Hugh J."/>
            <person name="Lohr M."/>
            <person name="Mayer K."/>
            <person name="Melkozernov A."/>
            <person name="Murata T."/>
            <person name="Nelson D."/>
            <person name="Pils B."/>
            <person name="Prigge M."/>
            <person name="Reiss B."/>
            <person name="Renner T."/>
            <person name="Rombauts S."/>
            <person name="Rushton P."/>
            <person name="Sanderfoot A."/>
            <person name="Schween G."/>
            <person name="Shiu S.-H."/>
            <person name="Stueber K."/>
            <person name="Theodoulou F.L."/>
            <person name="Tu H."/>
            <person name="Van de Peer Y."/>
            <person name="Verrier P.J."/>
            <person name="Waters E."/>
            <person name="Wood A."/>
            <person name="Yang L."/>
            <person name="Cove D."/>
            <person name="Cuming A."/>
            <person name="Hasebe M."/>
            <person name="Lucas S."/>
            <person name="Mishler D.B."/>
            <person name="Reski R."/>
            <person name="Grigoriev I."/>
            <person name="Quatrano R.S."/>
            <person name="Boore J.L."/>
        </authorList>
    </citation>
    <scope>NUCLEOTIDE SEQUENCE [LARGE SCALE GENOMIC DNA]</scope>
    <source>
        <strain evidence="4 5">cv. Gransden 2004</strain>
    </source>
</reference>
<evidence type="ECO:0000313" key="3">
    <source>
        <dbReference type="EMBL" id="PNR53698.1"/>
    </source>
</evidence>
<dbReference type="Gramene" id="Pp3c5_7600V3.2">
    <property type="protein sequence ID" value="Pp3c5_7600V3.2"/>
    <property type="gene ID" value="Pp3c5_7600"/>
</dbReference>
<dbReference type="STRING" id="3218.A0A2K1KIU9"/>
<dbReference type="EnsemblPlants" id="Pp3c5_7600V3.2">
    <property type="protein sequence ID" value="Pp3c5_7600V3.2"/>
    <property type="gene ID" value="Pp3c5_7600"/>
</dbReference>
<dbReference type="RefSeq" id="XP_024376749.1">
    <property type="nucleotide sequence ID" value="XM_024520981.2"/>
</dbReference>
<feature type="compositionally biased region" description="Low complexity" evidence="1">
    <location>
        <begin position="282"/>
        <end position="292"/>
    </location>
</feature>
<sequence>MDLLFRVTTVSPLNSRDQGRCYSHKVMASQMVAIQQFRCILLPTHASRFVQRIASSSSWMRVYADAGPSTNYVSGERTTSIRSRSCNLHTAREEIQGLGIKSCMYDGVRISSKWKSQPRGRKHNRNGGIARASMRLDPGGGKPDGENGIGRVVVNLAIAGGLTYLTITGKLGWLFDAFVSLWLFVVLVPIVGFVAFLWFADREIVSSSCPNCGNPFQVLEFTMKEEEEQFCPYCSQPFKLEGKQFVRDGPRFYGKAKGFREPSGQPGFGGAFGGSGQRKTSASDPSSDIDPAGVIVDIEAEVMDKD</sequence>
<dbReference type="Gramene" id="Pp3c5_7600V3.4">
    <property type="protein sequence ID" value="Pp3c5_7600V3.4"/>
    <property type="gene ID" value="Pp3c5_7600"/>
</dbReference>
<reference evidence="4" key="3">
    <citation type="submission" date="2020-12" db="UniProtKB">
        <authorList>
            <consortium name="EnsemblPlants"/>
        </authorList>
    </citation>
    <scope>IDENTIFICATION</scope>
</reference>
<dbReference type="EnsemblPlants" id="Pp3c5_7600V3.1">
    <property type="protein sequence ID" value="Pp3c5_7600V3.1"/>
    <property type="gene ID" value="Pp3c5_7600"/>
</dbReference>
<feature type="compositionally biased region" description="Gly residues" evidence="1">
    <location>
        <begin position="266"/>
        <end position="276"/>
    </location>
</feature>
<dbReference type="AlphaFoldDB" id="A0A2K1KIU9"/>
<feature type="compositionally biased region" description="Basic residues" evidence="1">
    <location>
        <begin position="116"/>
        <end position="125"/>
    </location>
</feature>
<feature type="region of interest" description="Disordered" evidence="1">
    <location>
        <begin position="116"/>
        <end position="142"/>
    </location>
</feature>
<dbReference type="Gramene" id="Pp3c5_7600V3.1">
    <property type="protein sequence ID" value="Pp3c5_7600V3.1"/>
    <property type="gene ID" value="Pp3c5_7600"/>
</dbReference>
<dbReference type="PANTHER" id="PTHR36785">
    <property type="entry name" value="OS05G0502500 PROTEIN"/>
    <property type="match status" value="1"/>
</dbReference>
<feature type="transmembrane region" description="Helical" evidence="2">
    <location>
        <begin position="152"/>
        <end position="175"/>
    </location>
</feature>
<evidence type="ECO:0000256" key="2">
    <source>
        <dbReference type="SAM" id="Phobius"/>
    </source>
</evidence>
<keyword evidence="2" id="KW-1133">Transmembrane helix</keyword>